<dbReference type="PROSITE" id="PS00518">
    <property type="entry name" value="ZF_RING_1"/>
    <property type="match status" value="1"/>
</dbReference>
<dbReference type="InterPro" id="IPR001357">
    <property type="entry name" value="BRCT_dom"/>
</dbReference>
<evidence type="ECO:0000256" key="33">
    <source>
        <dbReference type="SAM" id="Coils"/>
    </source>
</evidence>
<keyword evidence="10" id="KW-0597">Phosphoprotein</keyword>
<evidence type="ECO:0000256" key="16">
    <source>
        <dbReference type="ARBA" id="ARBA00022786"/>
    </source>
</evidence>
<dbReference type="Pfam" id="PF00533">
    <property type="entry name" value="BRCT"/>
    <property type="match status" value="2"/>
</dbReference>
<comment type="subcellular location">
    <subcellularLocation>
        <location evidence="3">Chromosome</location>
    </subcellularLocation>
    <subcellularLocation>
        <location evidence="4">Cytoplasm</location>
    </subcellularLocation>
    <subcellularLocation>
        <location evidence="2">Nucleus</location>
    </subcellularLocation>
</comment>
<dbReference type="GO" id="GO:0070531">
    <property type="term" value="C:BRCA1-A complex"/>
    <property type="evidence" value="ECO:0007669"/>
    <property type="project" value="TreeGrafter"/>
</dbReference>
<keyword evidence="25" id="KW-0275">Fatty acid biosynthesis</keyword>
<name>A0A7K6VPA6_9PASS</name>
<dbReference type="PRINTS" id="PR00493">
    <property type="entry name" value="BRSTCANCERI"/>
</dbReference>
<evidence type="ECO:0000256" key="29">
    <source>
        <dbReference type="ARBA" id="ARBA00023242"/>
    </source>
</evidence>
<keyword evidence="13" id="KW-0677">Repeat</keyword>
<evidence type="ECO:0000256" key="15">
    <source>
        <dbReference type="ARBA" id="ARBA00022771"/>
    </source>
</evidence>
<dbReference type="Proteomes" id="UP000579558">
    <property type="component" value="Unassembled WGS sequence"/>
</dbReference>
<feature type="region of interest" description="Disordered" evidence="34">
    <location>
        <begin position="765"/>
        <end position="846"/>
    </location>
</feature>
<dbReference type="Pfam" id="PF12820">
    <property type="entry name" value="BRCT_assoc"/>
    <property type="match status" value="1"/>
</dbReference>
<evidence type="ECO:0000256" key="3">
    <source>
        <dbReference type="ARBA" id="ARBA00004286"/>
    </source>
</evidence>
<evidence type="ECO:0000313" key="37">
    <source>
        <dbReference type="EMBL" id="NWX36320.1"/>
    </source>
</evidence>
<keyword evidence="8" id="KW-1017">Isopeptide bond</keyword>
<evidence type="ECO:0000256" key="31">
    <source>
        <dbReference type="ARBA" id="ARBA00031556"/>
    </source>
</evidence>
<dbReference type="EC" id="2.3.2.27" evidence="5"/>
<keyword evidence="15 32" id="KW-0863">Zinc-finger</keyword>
<dbReference type="OrthoDB" id="6105938at2759"/>
<keyword evidence="7" id="KW-0963">Cytoplasm</keyword>
<keyword evidence="27" id="KW-0233">DNA recombination</keyword>
<feature type="compositionally biased region" description="Basic and acidic residues" evidence="34">
    <location>
        <begin position="366"/>
        <end position="375"/>
    </location>
</feature>
<dbReference type="InterPro" id="IPR017907">
    <property type="entry name" value="Znf_RING_CS"/>
</dbReference>
<proteinExistence type="predicted"/>
<dbReference type="PANTHER" id="PTHR13763:SF0">
    <property type="entry name" value="BREAST CANCER TYPE 1 SUSCEPTIBILITY PROTEIN"/>
    <property type="match status" value="1"/>
</dbReference>
<evidence type="ECO:0000256" key="8">
    <source>
        <dbReference type="ARBA" id="ARBA00022499"/>
    </source>
</evidence>
<comment type="caution">
    <text evidence="37">The sequence shown here is derived from an EMBL/GenBank/DDBJ whole genome shotgun (WGS) entry which is preliminary data.</text>
</comment>
<dbReference type="PROSITE" id="PS50089">
    <property type="entry name" value="ZF_RING_2"/>
    <property type="match status" value="1"/>
</dbReference>
<evidence type="ECO:0000256" key="5">
    <source>
        <dbReference type="ARBA" id="ARBA00012483"/>
    </source>
</evidence>
<feature type="coiled-coil region" evidence="33">
    <location>
        <begin position="1389"/>
        <end position="1416"/>
    </location>
</feature>
<evidence type="ECO:0000256" key="14">
    <source>
        <dbReference type="ARBA" id="ARBA00022763"/>
    </source>
</evidence>
<evidence type="ECO:0000256" key="10">
    <source>
        <dbReference type="ARBA" id="ARBA00022553"/>
    </source>
</evidence>
<feature type="compositionally biased region" description="Low complexity" evidence="34">
    <location>
        <begin position="410"/>
        <end position="434"/>
    </location>
</feature>
<feature type="domain" description="BRCT" evidence="36">
    <location>
        <begin position="1641"/>
        <end position="1740"/>
    </location>
</feature>
<dbReference type="InterPro" id="IPR025994">
    <property type="entry name" value="BRCA1_serine_dom"/>
</dbReference>
<evidence type="ECO:0000256" key="19">
    <source>
        <dbReference type="ARBA" id="ARBA00022843"/>
    </source>
</evidence>
<dbReference type="GO" id="GO:0006633">
    <property type="term" value="P:fatty acid biosynthetic process"/>
    <property type="evidence" value="ECO:0007669"/>
    <property type="project" value="UniProtKB-KW"/>
</dbReference>
<dbReference type="FunFam" id="3.40.50.10190:FF:000006">
    <property type="entry name" value="Breast cancer type 1 susceptibility protein homolog"/>
    <property type="match status" value="1"/>
</dbReference>
<keyword evidence="9" id="KW-0444">Lipid biosynthesis</keyword>
<dbReference type="GO" id="GO:0031436">
    <property type="term" value="C:BRCA1-BARD1 complex"/>
    <property type="evidence" value="ECO:0007669"/>
    <property type="project" value="TreeGrafter"/>
</dbReference>
<evidence type="ECO:0000256" key="30">
    <source>
        <dbReference type="ARBA" id="ARBA00023306"/>
    </source>
</evidence>
<evidence type="ECO:0000256" key="32">
    <source>
        <dbReference type="PROSITE-ProRule" id="PRU00175"/>
    </source>
</evidence>
<dbReference type="GO" id="GO:0005737">
    <property type="term" value="C:cytoplasm"/>
    <property type="evidence" value="ECO:0007669"/>
    <property type="project" value="UniProtKB-SubCell"/>
</dbReference>
<keyword evidence="30" id="KW-0131">Cell cycle</keyword>
<keyword evidence="22" id="KW-0443">Lipid metabolism</keyword>
<dbReference type="PROSITE" id="PS50172">
    <property type="entry name" value="BRCT"/>
    <property type="match status" value="2"/>
</dbReference>
<keyword evidence="14" id="KW-0227">DNA damage</keyword>
<keyword evidence="21" id="KW-0805">Transcription regulation</keyword>
<dbReference type="PIRSF" id="PIRSF001734">
    <property type="entry name" value="BRCA1"/>
    <property type="match status" value="1"/>
</dbReference>
<feature type="compositionally biased region" description="Basic and acidic residues" evidence="34">
    <location>
        <begin position="1309"/>
        <end position="1321"/>
    </location>
</feature>
<feature type="region of interest" description="Disordered" evidence="34">
    <location>
        <begin position="969"/>
        <end position="1040"/>
    </location>
</feature>
<feature type="region of interest" description="Disordered" evidence="34">
    <location>
        <begin position="1300"/>
        <end position="1352"/>
    </location>
</feature>
<evidence type="ECO:0000256" key="1">
    <source>
        <dbReference type="ARBA" id="ARBA00000900"/>
    </source>
</evidence>
<dbReference type="GO" id="GO:0043009">
    <property type="term" value="P:chordate embryonic development"/>
    <property type="evidence" value="ECO:0007669"/>
    <property type="project" value="TreeGrafter"/>
</dbReference>
<dbReference type="Pfam" id="PF00097">
    <property type="entry name" value="zf-C3HC4"/>
    <property type="match status" value="1"/>
</dbReference>
<evidence type="ECO:0000256" key="28">
    <source>
        <dbReference type="ARBA" id="ARBA00023204"/>
    </source>
</evidence>
<feature type="compositionally biased region" description="Polar residues" evidence="34">
    <location>
        <begin position="574"/>
        <end position="586"/>
    </location>
</feature>
<feature type="compositionally biased region" description="Basic residues" evidence="34">
    <location>
        <begin position="1198"/>
        <end position="1207"/>
    </location>
</feature>
<evidence type="ECO:0000256" key="4">
    <source>
        <dbReference type="ARBA" id="ARBA00004496"/>
    </source>
</evidence>
<keyword evidence="23" id="KW-0238">DNA-binding</keyword>
<dbReference type="InterPro" id="IPR018957">
    <property type="entry name" value="Znf_C3HC4_RING-type"/>
</dbReference>
<evidence type="ECO:0000256" key="9">
    <source>
        <dbReference type="ARBA" id="ARBA00022516"/>
    </source>
</evidence>
<keyword evidence="29" id="KW-0539">Nucleus</keyword>
<evidence type="ECO:0000256" key="12">
    <source>
        <dbReference type="ARBA" id="ARBA00022723"/>
    </source>
</evidence>
<dbReference type="GO" id="GO:0061630">
    <property type="term" value="F:ubiquitin protein ligase activity"/>
    <property type="evidence" value="ECO:0007669"/>
    <property type="project" value="UniProtKB-EC"/>
</dbReference>
<feature type="region of interest" description="Disordered" evidence="34">
    <location>
        <begin position="1094"/>
        <end position="1217"/>
    </location>
</feature>
<dbReference type="FunFam" id="3.30.40.10:FF:000213">
    <property type="entry name" value="Breast cancer type 1 susceptibility protein homolog"/>
    <property type="match status" value="1"/>
</dbReference>
<keyword evidence="19" id="KW-0832">Ubl conjugation</keyword>
<dbReference type="SMART" id="SM00292">
    <property type="entry name" value="BRCT"/>
    <property type="match status" value="2"/>
</dbReference>
<evidence type="ECO:0000259" key="36">
    <source>
        <dbReference type="PROSITE" id="PS50172"/>
    </source>
</evidence>
<evidence type="ECO:0000313" key="38">
    <source>
        <dbReference type="Proteomes" id="UP000579558"/>
    </source>
</evidence>
<protein>
    <recommendedName>
        <fullName evidence="5">RING-type E3 ubiquitin transferase</fullName>
        <ecNumber evidence="5">2.3.2.27</ecNumber>
    </recommendedName>
    <alternativeName>
        <fullName evidence="31">RING-type E3 ubiquitin transferase BRCA1</fullName>
    </alternativeName>
</protein>
<dbReference type="FunFam" id="3.40.50.10190:FF:000025">
    <property type="entry name" value="Breast cancer type 1 susceptibility protein homolog"/>
    <property type="match status" value="1"/>
</dbReference>
<dbReference type="InterPro" id="IPR013083">
    <property type="entry name" value="Znf_RING/FYVE/PHD"/>
</dbReference>
<keyword evidence="18" id="KW-0862">Zinc</keyword>
<accession>A0A7K6VPA6</accession>
<keyword evidence="38" id="KW-1185">Reference proteome</keyword>
<feature type="non-terminal residue" evidence="37">
    <location>
        <position position="1"/>
    </location>
</feature>
<reference evidence="37 38" key="1">
    <citation type="submission" date="2019-09" db="EMBL/GenBank/DDBJ databases">
        <title>Bird 10,000 Genomes (B10K) Project - Family phase.</title>
        <authorList>
            <person name="Zhang G."/>
        </authorList>
    </citation>
    <scope>NUCLEOTIDE SEQUENCE [LARGE SCALE GENOMIC DNA]</scope>
    <source>
        <strain evidence="37">B10K-DU-029-75</strain>
    </source>
</reference>
<dbReference type="SUPFAM" id="SSF57850">
    <property type="entry name" value="RING/U-box"/>
    <property type="match status" value="1"/>
</dbReference>
<dbReference type="GO" id="GO:0007095">
    <property type="term" value="P:mitotic G2 DNA damage checkpoint signaling"/>
    <property type="evidence" value="ECO:0007669"/>
    <property type="project" value="TreeGrafter"/>
</dbReference>
<dbReference type="GO" id="GO:0000724">
    <property type="term" value="P:double-strand break repair via homologous recombination"/>
    <property type="evidence" value="ECO:0007669"/>
    <property type="project" value="TreeGrafter"/>
</dbReference>
<feature type="compositionally biased region" description="Polar residues" evidence="34">
    <location>
        <begin position="259"/>
        <end position="282"/>
    </location>
</feature>
<evidence type="ECO:0000256" key="6">
    <source>
        <dbReference type="ARBA" id="ARBA00022454"/>
    </source>
</evidence>
<dbReference type="SMART" id="SM00184">
    <property type="entry name" value="RING"/>
    <property type="match status" value="1"/>
</dbReference>
<feature type="compositionally biased region" description="Polar residues" evidence="34">
    <location>
        <begin position="1322"/>
        <end position="1338"/>
    </location>
</feature>
<feature type="region of interest" description="Disordered" evidence="34">
    <location>
        <begin position="247"/>
        <end position="395"/>
    </location>
</feature>
<dbReference type="GO" id="GO:0008270">
    <property type="term" value="F:zinc ion binding"/>
    <property type="evidence" value="ECO:0007669"/>
    <property type="project" value="UniProtKB-KW"/>
</dbReference>
<evidence type="ECO:0000256" key="11">
    <source>
        <dbReference type="ARBA" id="ARBA00022679"/>
    </source>
</evidence>
<dbReference type="EMBL" id="VZRX01020533">
    <property type="protein sequence ID" value="NWX36320.1"/>
    <property type="molecule type" value="Genomic_DNA"/>
</dbReference>
<keyword evidence="20" id="KW-0007">Acetylation</keyword>
<feature type="compositionally biased region" description="Low complexity" evidence="34">
    <location>
        <begin position="1251"/>
        <end position="1265"/>
    </location>
</feature>
<dbReference type="InterPro" id="IPR011364">
    <property type="entry name" value="BRCA1"/>
</dbReference>
<evidence type="ECO:0000256" key="22">
    <source>
        <dbReference type="ARBA" id="ARBA00023098"/>
    </source>
</evidence>
<evidence type="ECO:0000256" key="25">
    <source>
        <dbReference type="ARBA" id="ARBA00023160"/>
    </source>
</evidence>
<dbReference type="Gene3D" id="3.30.40.10">
    <property type="entry name" value="Zinc/RING finger domain, C3HC4 (zinc finger)"/>
    <property type="match status" value="1"/>
</dbReference>
<feature type="region of interest" description="Disordered" evidence="34">
    <location>
        <begin position="915"/>
        <end position="945"/>
    </location>
</feature>
<dbReference type="GO" id="GO:0005694">
    <property type="term" value="C:chromosome"/>
    <property type="evidence" value="ECO:0007669"/>
    <property type="project" value="UniProtKB-SubCell"/>
</dbReference>
<keyword evidence="28" id="KW-0234">DNA repair</keyword>
<dbReference type="InterPro" id="IPR036420">
    <property type="entry name" value="BRCT_dom_sf"/>
</dbReference>
<dbReference type="PANTHER" id="PTHR13763">
    <property type="entry name" value="BREAST CANCER TYPE 1 SUSCEPTIBILITY PROTEIN BRCA1"/>
    <property type="match status" value="1"/>
</dbReference>
<evidence type="ECO:0000256" key="18">
    <source>
        <dbReference type="ARBA" id="ARBA00022833"/>
    </source>
</evidence>
<keyword evidence="11" id="KW-0808">Transferase</keyword>
<evidence type="ECO:0000256" key="24">
    <source>
        <dbReference type="ARBA" id="ARBA00023159"/>
    </source>
</evidence>
<keyword evidence="16" id="KW-0833">Ubl conjugation pathway</keyword>
<evidence type="ECO:0000256" key="20">
    <source>
        <dbReference type="ARBA" id="ARBA00022990"/>
    </source>
</evidence>
<feature type="compositionally biased region" description="Basic and acidic residues" evidence="34">
    <location>
        <begin position="668"/>
        <end position="680"/>
    </location>
</feature>
<feature type="domain" description="BRCT" evidence="36">
    <location>
        <begin position="1533"/>
        <end position="1621"/>
    </location>
</feature>
<keyword evidence="17" id="KW-0276">Fatty acid metabolism</keyword>
<dbReference type="CDD" id="cd16498">
    <property type="entry name" value="RING-HC_BRCA1"/>
    <property type="match status" value="1"/>
</dbReference>
<dbReference type="SUPFAM" id="SSF52113">
    <property type="entry name" value="BRCT domain"/>
    <property type="match status" value="2"/>
</dbReference>
<keyword evidence="6" id="KW-0158">Chromosome</keyword>
<dbReference type="GO" id="GO:0070013">
    <property type="term" value="C:intracellular organelle lumen"/>
    <property type="evidence" value="ECO:0007669"/>
    <property type="project" value="UniProtKB-ARBA"/>
</dbReference>
<evidence type="ECO:0000256" key="2">
    <source>
        <dbReference type="ARBA" id="ARBA00004123"/>
    </source>
</evidence>
<feature type="non-terminal residue" evidence="37">
    <location>
        <position position="1741"/>
    </location>
</feature>
<feature type="region of interest" description="Disordered" evidence="34">
    <location>
        <begin position="651"/>
        <end position="749"/>
    </location>
</feature>
<dbReference type="GO" id="GO:0045944">
    <property type="term" value="P:positive regulation of transcription by RNA polymerase II"/>
    <property type="evidence" value="ECO:0007669"/>
    <property type="project" value="TreeGrafter"/>
</dbReference>
<feature type="region of interest" description="Disordered" evidence="34">
    <location>
        <begin position="1236"/>
        <end position="1265"/>
    </location>
</feature>
<evidence type="ECO:0000256" key="21">
    <source>
        <dbReference type="ARBA" id="ARBA00023015"/>
    </source>
</evidence>
<dbReference type="CDD" id="cd17721">
    <property type="entry name" value="BRCT_BRCA1_rpt2"/>
    <property type="match status" value="1"/>
</dbReference>
<dbReference type="Gene3D" id="3.40.50.10190">
    <property type="entry name" value="BRCT domain"/>
    <property type="match status" value="2"/>
</dbReference>
<evidence type="ECO:0000256" key="17">
    <source>
        <dbReference type="ARBA" id="ARBA00022832"/>
    </source>
</evidence>
<keyword evidence="33" id="KW-0175">Coiled coil</keyword>
<gene>
    <name evidence="37" type="primary">Brca1</name>
    <name evidence="37" type="ORF">NOTCIN_R13516</name>
</gene>
<evidence type="ECO:0000256" key="7">
    <source>
        <dbReference type="ARBA" id="ARBA00022490"/>
    </source>
</evidence>
<feature type="region of interest" description="Disordered" evidence="34">
    <location>
        <begin position="410"/>
        <end position="437"/>
    </location>
</feature>
<evidence type="ECO:0000256" key="26">
    <source>
        <dbReference type="ARBA" id="ARBA00023163"/>
    </source>
</evidence>
<keyword evidence="12" id="KW-0479">Metal-binding</keyword>
<feature type="compositionally biased region" description="Polar residues" evidence="34">
    <location>
        <begin position="1451"/>
        <end position="1488"/>
    </location>
</feature>
<sequence>MDFSVITVGQVQNVLSAMQKNLECPICLDVVQEPVSTKCDHIFCRFCMFKLISKKKKGVVECPLCKTEVTKRSLKENSRFKQLIEGLLETIRAFELDTGVKFLKSHRFPKTSSEATAAESLCKESSVIQSKGFRNRRKSAKGKGQENFTLEASVNIQLTDAKMCHPRNKPQKCDSQKGIYIEFGSESSEEFFKQASKTGFEDKGAVQISSQVRLEELESAEKGNGNSCNAQPDKLCAKEITLPNVTGESDFSKEDVSEKSTQSITERAQPDQVNVTEGQSPPLNDLAVDLLPEQCDRIGNASPTGKGDTSFFENTEEMDEQQTQDSSENKEFDLEDSSEGSLDKSKQMDSDAQNVEAVEVYEPENDSSHDKELPLEKLPQPEPLHSATLSKVSKKRLKRSIQKVNEWFSKSSEVLSSSSSLDESAGSADASGEGNLCLSDKESCISEKTDPMVDLMETTGVKANKRWSKQTAENIKDKIFGKTYKRERKSNAAFTLRDILPIARKEDVAAAKCLSNFSKDRLKRKRKTACVLQPEDFIRKKDTEEAGGGPQSVNWCLGDAEKKRCDESVAVNESHLSQNRANNTPTELEEGAESTWKKATERVTSKHCDGEPEMYNCDQKSTKKRSSAARRCRHSTRTRCALQLVVDRSSVFPDPAEPQIESCPSSGEPRRADSEQEQVRRSRRLQLLSEEMTKETRKGVKGARKRSSEQGRAVSGDQRNVAAHSAEGTDLCEPQETQSYRPVTNLKGGDLEANEMQVNLKNSADTAEAGRSLVNPSFPCQPSNCGSTEPHTSSQDRKIKGSPLLLQPSAVSAGPSASQQTEEMTVSPTAFPQQCEHDSQNVPGDFKTEKLPVAKSVLELTKEAEDSELDTQYLRNIFRHSKRSSFSLFQTPRQAPAVEDPASETLNLSCAAQVENKDSKHLQPESLQEEKTAAQSRVSEKEKLKSCGSALVDPVTCSVVSTGEHRADISQAAEEGTLTPATTGTAQTEDKNGLLQEEQGNEKPVSTETGVESELRQNPIKSNRNQRDQSNTEKHDSKQMDLNTAQEIGFSSESNQAGKTEIADGKGPILHFQSRSVICPTACQQSPAELSCEVTRTRSSTRGRRGVKGDEEQAAQTGSRAVPECSAAEALEGPGRGNRDLTGLSETPDGFLGSDTEENTSLCETDRKEQSAVFVKSDSALGKELHNTNAGSRPGSRGTRRSRRRVQKLPSSDEESCEDAELPCFQTVIFSKSASTPLQSDKQMPSVVECPVSPNKSPPSVSNDDSVVQKVPEAALSNVCVSPSQESECSVNLFSSQSNMSEESINGAEELKKHSPQDHVSKQMSSVNDSKETSQNCNDGLERTKDECQENPDMGANLGEASGYESEISIVEDSCGPLSQGEILTTQQKNAMQNSLKKLQQEMAVLEAVLKQNGSENCEFLPVHGELPRSSSEGTFEMDQMRQKNKRSVQKPGTRQNSASVSSDLFGNVAQHPNNSSSSERLFTPQSAEGTAEPLVAQNTDKSCGPGHKSKGIVLHNATGKENVTSAVVTKKKGMSIVASGLNHSEHLVVQKFVKKTQSTLSNHITEGTTHVIMKTDEELVCERTLKYFLGIAGGKWVLSYQWIIQSFKEGRILDEEDFEVRGDVINGRNHQGPKRARQALTEKIFKDLEICCYGPFTDMSTGHLEWMVELCGASVVKQPELFSPTANSAAVVVVQPDAWKENMDYRAILQQSSVAVVTREWVLDSVACYQCQELSAYLMS</sequence>
<feature type="compositionally biased region" description="Polar residues" evidence="34">
    <location>
        <begin position="815"/>
        <end position="832"/>
    </location>
</feature>
<dbReference type="InterPro" id="IPR001841">
    <property type="entry name" value="Znf_RING"/>
</dbReference>
<feature type="compositionally biased region" description="Polar residues" evidence="34">
    <location>
        <begin position="774"/>
        <end position="793"/>
    </location>
</feature>
<dbReference type="GO" id="GO:0003677">
    <property type="term" value="F:DNA binding"/>
    <property type="evidence" value="ECO:0007669"/>
    <property type="project" value="UniProtKB-KW"/>
</dbReference>
<evidence type="ECO:0000259" key="35">
    <source>
        <dbReference type="PROSITE" id="PS50089"/>
    </source>
</evidence>
<feature type="region of interest" description="Disordered" evidence="34">
    <location>
        <begin position="1419"/>
        <end position="1488"/>
    </location>
</feature>
<feature type="compositionally biased region" description="Basic and acidic residues" evidence="34">
    <location>
        <begin position="1025"/>
        <end position="1039"/>
    </location>
</feature>
<keyword evidence="26" id="KW-0804">Transcription</keyword>
<evidence type="ECO:0000256" key="13">
    <source>
        <dbReference type="ARBA" id="ARBA00022737"/>
    </source>
</evidence>
<feature type="domain" description="RING-type" evidence="35">
    <location>
        <begin position="24"/>
        <end position="66"/>
    </location>
</feature>
<dbReference type="InterPro" id="IPR031099">
    <property type="entry name" value="BRCA1-associated"/>
</dbReference>
<keyword evidence="24" id="KW-0010">Activator</keyword>
<evidence type="ECO:0000256" key="27">
    <source>
        <dbReference type="ARBA" id="ARBA00023172"/>
    </source>
</evidence>
<comment type="catalytic activity">
    <reaction evidence="1">
        <text>S-ubiquitinyl-[E2 ubiquitin-conjugating enzyme]-L-cysteine + [acceptor protein]-L-lysine = [E2 ubiquitin-conjugating enzyme]-L-cysteine + N(6)-ubiquitinyl-[acceptor protein]-L-lysine.</text>
        <dbReference type="EC" id="2.3.2.27"/>
    </reaction>
</comment>
<evidence type="ECO:0000256" key="34">
    <source>
        <dbReference type="SAM" id="MobiDB-lite"/>
    </source>
</evidence>
<feature type="region of interest" description="Disordered" evidence="34">
    <location>
        <begin position="571"/>
        <end position="598"/>
    </location>
</feature>
<organism evidence="37 38">
    <name type="scientific">Notiomystis cincta</name>
    <dbReference type="NCBI Taxonomy" id="366454"/>
    <lineage>
        <taxon>Eukaryota</taxon>
        <taxon>Metazoa</taxon>
        <taxon>Chordata</taxon>
        <taxon>Craniata</taxon>
        <taxon>Vertebrata</taxon>
        <taxon>Euteleostomi</taxon>
        <taxon>Archelosauria</taxon>
        <taxon>Archosauria</taxon>
        <taxon>Dinosauria</taxon>
        <taxon>Saurischia</taxon>
        <taxon>Theropoda</taxon>
        <taxon>Coelurosauria</taxon>
        <taxon>Aves</taxon>
        <taxon>Neognathae</taxon>
        <taxon>Neoaves</taxon>
        <taxon>Telluraves</taxon>
        <taxon>Australaves</taxon>
        <taxon>Passeriformes</taxon>
        <taxon>Notiomystidae</taxon>
        <taxon>Notiomystis</taxon>
    </lineage>
</organism>
<evidence type="ECO:0000256" key="23">
    <source>
        <dbReference type="ARBA" id="ARBA00023125"/>
    </source>
</evidence>
<dbReference type="CDD" id="cd17735">
    <property type="entry name" value="BRCT_BRCA1_rpt1"/>
    <property type="match status" value="1"/>
</dbReference>
<feature type="compositionally biased region" description="Low complexity" evidence="34">
    <location>
        <begin position="972"/>
        <end position="987"/>
    </location>
</feature>